<dbReference type="Gene3D" id="2.40.440.10">
    <property type="entry name" value="L,D-transpeptidase catalytic domain-like"/>
    <property type="match status" value="1"/>
</dbReference>
<dbReference type="RefSeq" id="WP_209901813.1">
    <property type="nucleotide sequence ID" value="NZ_BAAAJW010000003.1"/>
</dbReference>
<organism evidence="10 11">
    <name type="scientific">Brachybacterium sacelli</name>
    <dbReference type="NCBI Taxonomy" id="173364"/>
    <lineage>
        <taxon>Bacteria</taxon>
        <taxon>Bacillati</taxon>
        <taxon>Actinomycetota</taxon>
        <taxon>Actinomycetes</taxon>
        <taxon>Micrococcales</taxon>
        <taxon>Dermabacteraceae</taxon>
        <taxon>Brachybacterium</taxon>
    </lineage>
</organism>
<evidence type="ECO:0000313" key="10">
    <source>
        <dbReference type="EMBL" id="MBP2382150.1"/>
    </source>
</evidence>
<evidence type="ECO:0000256" key="2">
    <source>
        <dbReference type="ARBA" id="ARBA00022679"/>
    </source>
</evidence>
<dbReference type="Proteomes" id="UP001519290">
    <property type="component" value="Unassembled WGS sequence"/>
</dbReference>
<dbReference type="EMBL" id="JAGIOD010000001">
    <property type="protein sequence ID" value="MBP2382150.1"/>
    <property type="molecule type" value="Genomic_DNA"/>
</dbReference>
<evidence type="ECO:0000256" key="5">
    <source>
        <dbReference type="ARBA" id="ARBA00023316"/>
    </source>
</evidence>
<protein>
    <submittedName>
        <fullName evidence="10">Lipoprotein-anchoring transpeptidase ErfK/SrfK</fullName>
    </submittedName>
</protein>
<evidence type="ECO:0000256" key="3">
    <source>
        <dbReference type="ARBA" id="ARBA00022960"/>
    </source>
</evidence>
<evidence type="ECO:0000256" key="8">
    <source>
        <dbReference type="SAM" id="Phobius"/>
    </source>
</evidence>
<accession>A0ABS4X125</accession>
<keyword evidence="8" id="KW-0472">Membrane</keyword>
<keyword evidence="2" id="KW-0808">Transferase</keyword>
<keyword evidence="11" id="KW-1185">Reference proteome</keyword>
<feature type="region of interest" description="Disordered" evidence="7">
    <location>
        <begin position="348"/>
        <end position="399"/>
    </location>
</feature>
<keyword evidence="8" id="KW-1133">Transmembrane helix</keyword>
<proteinExistence type="predicted"/>
<feature type="transmembrane region" description="Helical" evidence="8">
    <location>
        <begin position="25"/>
        <end position="48"/>
    </location>
</feature>
<keyword evidence="8" id="KW-0812">Transmembrane</keyword>
<keyword evidence="4 6" id="KW-0573">Peptidoglycan synthesis</keyword>
<dbReference type="InterPro" id="IPR005490">
    <property type="entry name" value="LD_TPept_cat_dom"/>
</dbReference>
<comment type="caution">
    <text evidence="10">The sequence shown here is derived from an EMBL/GenBank/DDBJ whole genome shotgun (WGS) entry which is preliminary data.</text>
</comment>
<evidence type="ECO:0000259" key="9">
    <source>
        <dbReference type="PROSITE" id="PS52029"/>
    </source>
</evidence>
<dbReference type="CDD" id="cd16913">
    <property type="entry name" value="YkuD_like"/>
    <property type="match status" value="1"/>
</dbReference>
<feature type="compositionally biased region" description="Basic and acidic residues" evidence="7">
    <location>
        <begin position="362"/>
        <end position="379"/>
    </location>
</feature>
<feature type="active site" description="Proton donor/acceptor" evidence="6">
    <location>
        <position position="479"/>
    </location>
</feature>
<keyword evidence="5 6" id="KW-0961">Cell wall biogenesis/degradation</keyword>
<dbReference type="PANTHER" id="PTHR30582">
    <property type="entry name" value="L,D-TRANSPEPTIDASE"/>
    <property type="match status" value="1"/>
</dbReference>
<dbReference type="InterPro" id="IPR050979">
    <property type="entry name" value="LD-transpeptidase"/>
</dbReference>
<dbReference type="InterPro" id="IPR038063">
    <property type="entry name" value="Transpep_catalytic_dom"/>
</dbReference>
<name>A0ABS4X125_9MICO</name>
<evidence type="ECO:0000256" key="4">
    <source>
        <dbReference type="ARBA" id="ARBA00022984"/>
    </source>
</evidence>
<reference evidence="10 11" key="1">
    <citation type="submission" date="2021-03" db="EMBL/GenBank/DDBJ databases">
        <title>Sequencing the genomes of 1000 actinobacteria strains.</title>
        <authorList>
            <person name="Klenk H.-P."/>
        </authorList>
    </citation>
    <scope>NUCLEOTIDE SEQUENCE [LARGE SCALE GENOMIC DNA]</scope>
    <source>
        <strain evidence="10 11">DSM 14566</strain>
    </source>
</reference>
<evidence type="ECO:0000256" key="1">
    <source>
        <dbReference type="ARBA" id="ARBA00004752"/>
    </source>
</evidence>
<dbReference type="PANTHER" id="PTHR30582:SF2">
    <property type="entry name" value="L,D-TRANSPEPTIDASE YCIB-RELATED"/>
    <property type="match status" value="1"/>
</dbReference>
<gene>
    <name evidence="10" type="ORF">JOF43_002107</name>
</gene>
<dbReference type="PROSITE" id="PS52029">
    <property type="entry name" value="LD_TPASE"/>
    <property type="match status" value="1"/>
</dbReference>
<evidence type="ECO:0000313" key="11">
    <source>
        <dbReference type="Proteomes" id="UP001519290"/>
    </source>
</evidence>
<keyword evidence="10" id="KW-0449">Lipoprotein</keyword>
<keyword evidence="3 6" id="KW-0133">Cell shape</keyword>
<sequence>MTNVTDPAAMGGPSRPTDRHGRRRALIILGAVIAVLAVVLTGGALAYAKQFEGKALPGTTVLGQDVGGKTPEEIAALVAEQGESVTVTVTAGDQEQEVSLADLGVSVDAESTGKAAVETEDSFGEIISSTWSGEHPVDPVVTIDEAAVADFATGLVPEDKTQPVDAEVTFDEDAQDWKAVPGTAGQGVDPQVMVDSVKKQAPALEDFSVEQPIEDIAPTITTADAEETVGSLSSLLEQPMSIEGADGTTHDVSPERRSSWLSVAPDDSGKALAVSVDEDAVREWVSTQAEQDSVEVKDGIEQVDEDGKVVKVVAEKQDGLKITNSDKVAEELIAALTGSSPLEAAFETKKVEAEVEEVDSPSEDKDGKDGKDDKGKDEESKDDEDSEQAPDPTGEKWIDVDLSNKTVTAYVGDTPVWGPRSMVDGKEGNETPTGSYEIYLRHDQQDMTNAAYYPEGHPKYYLTEDVPWVQYFHHGYGFHGAPWRSSFGYSGSHGCINLPVSDAKWLYDWASMGTRVEVHT</sequence>
<evidence type="ECO:0000256" key="6">
    <source>
        <dbReference type="PROSITE-ProRule" id="PRU01373"/>
    </source>
</evidence>
<evidence type="ECO:0000256" key="7">
    <source>
        <dbReference type="SAM" id="MobiDB-lite"/>
    </source>
</evidence>
<feature type="domain" description="L,D-TPase catalytic" evidence="9">
    <location>
        <begin position="396"/>
        <end position="519"/>
    </location>
</feature>
<dbReference type="Pfam" id="PF03734">
    <property type="entry name" value="YkuD"/>
    <property type="match status" value="1"/>
</dbReference>
<feature type="active site" description="Nucleophile" evidence="6">
    <location>
        <position position="495"/>
    </location>
</feature>
<dbReference type="SUPFAM" id="SSF141523">
    <property type="entry name" value="L,D-transpeptidase catalytic domain-like"/>
    <property type="match status" value="1"/>
</dbReference>
<comment type="pathway">
    <text evidence="1 6">Cell wall biogenesis; peptidoglycan biosynthesis.</text>
</comment>